<evidence type="ECO:0000259" key="1">
    <source>
        <dbReference type="PROSITE" id="PS50943"/>
    </source>
</evidence>
<protein>
    <submittedName>
        <fullName evidence="2">Helix-turn-helix transcriptional regulator</fullName>
    </submittedName>
</protein>
<dbReference type="Gene3D" id="1.10.260.40">
    <property type="entry name" value="lambda repressor-like DNA-binding domains"/>
    <property type="match status" value="1"/>
</dbReference>
<dbReference type="InterPro" id="IPR001387">
    <property type="entry name" value="Cro/C1-type_HTH"/>
</dbReference>
<dbReference type="CDD" id="cd00093">
    <property type="entry name" value="HTH_XRE"/>
    <property type="match status" value="1"/>
</dbReference>
<feature type="domain" description="HTH cro/C1-type" evidence="1">
    <location>
        <begin position="15"/>
        <end position="70"/>
    </location>
</feature>
<dbReference type="SUPFAM" id="SSF47413">
    <property type="entry name" value="lambda repressor-like DNA-binding domains"/>
    <property type="match status" value="1"/>
</dbReference>
<dbReference type="Pfam" id="PF19054">
    <property type="entry name" value="DUF5753"/>
    <property type="match status" value="1"/>
</dbReference>
<dbReference type="EMBL" id="JAQFWQ010000065">
    <property type="protein sequence ID" value="MDA2813026.1"/>
    <property type="molecule type" value="Genomic_DNA"/>
</dbReference>
<dbReference type="PROSITE" id="PS50943">
    <property type="entry name" value="HTH_CROC1"/>
    <property type="match status" value="1"/>
</dbReference>
<name>A0ABT4U7T7_9ACTN</name>
<dbReference type="InterPro" id="IPR043917">
    <property type="entry name" value="DUF5753"/>
</dbReference>
<evidence type="ECO:0000313" key="3">
    <source>
        <dbReference type="Proteomes" id="UP001527866"/>
    </source>
</evidence>
<dbReference type="InterPro" id="IPR010982">
    <property type="entry name" value="Lambda_DNA-bd_dom_sf"/>
</dbReference>
<dbReference type="SMART" id="SM00530">
    <property type="entry name" value="HTH_XRE"/>
    <property type="match status" value="1"/>
</dbReference>
<dbReference type="Proteomes" id="UP001527866">
    <property type="component" value="Unassembled WGS sequence"/>
</dbReference>
<accession>A0ABT4U7T7</accession>
<reference evidence="2 3" key="1">
    <citation type="submission" date="2023-01" db="EMBL/GenBank/DDBJ databases">
        <title>Draft genome sequence of Nocardiopsis sp. RSe5-2 isolated from halophytes.</title>
        <authorList>
            <person name="Duangmal K."/>
            <person name="Chantavorakit T."/>
        </authorList>
    </citation>
    <scope>NUCLEOTIDE SEQUENCE [LARGE SCALE GENOMIC DNA]</scope>
    <source>
        <strain evidence="2 3">RSe5-2</strain>
    </source>
</reference>
<gene>
    <name evidence="2" type="ORF">O4J56_20440</name>
</gene>
<dbReference type="RefSeq" id="WP_270687805.1">
    <property type="nucleotide sequence ID" value="NZ_JAQFWQ010000065.1"/>
</dbReference>
<dbReference type="Pfam" id="PF13560">
    <property type="entry name" value="HTH_31"/>
    <property type="match status" value="1"/>
</dbReference>
<evidence type="ECO:0000313" key="2">
    <source>
        <dbReference type="EMBL" id="MDA2813026.1"/>
    </source>
</evidence>
<keyword evidence="3" id="KW-1185">Reference proteome</keyword>
<organism evidence="2 3">
    <name type="scientific">Nocardiopsis endophytica</name>
    <dbReference type="NCBI Taxonomy" id="3018445"/>
    <lineage>
        <taxon>Bacteria</taxon>
        <taxon>Bacillati</taxon>
        <taxon>Actinomycetota</taxon>
        <taxon>Actinomycetes</taxon>
        <taxon>Streptosporangiales</taxon>
        <taxon>Nocardiopsidaceae</taxon>
        <taxon>Nocardiopsis</taxon>
    </lineage>
</organism>
<comment type="caution">
    <text evidence="2">The sequence shown here is derived from an EMBL/GenBank/DDBJ whole genome shotgun (WGS) entry which is preliminary data.</text>
</comment>
<proteinExistence type="predicted"/>
<sequence length="271" mass="30731">MPPDKRVLQAYGAELRRLRNEAGLVQTALANKVRCSKSQISEVERGNTEPSRDLRMRLDQAIGFGRLERVWEGLTGSGRDAWRVEVAELIQSASAIYDYQVLVFPAYLQTREYAATLMRYGAQWLSEDDVQARAEGRAERSRRLTTTPRPRVWLALDETILQRRYGSPEVMRDQFAYVYELAQAERITLQLIPADTPRHPGNSGAFKLITTDNEPDVMFAETPHEGQIVTNAVDVARYRMQFAALQGAATSPEAALTRLRDEMKRLDDEVA</sequence>